<comment type="similarity">
    <text evidence="1 3">Belongs to the short-chain dehydrogenases/reductases (SDR) family.</text>
</comment>
<dbReference type="EMBL" id="JADJZA010000001">
    <property type="protein sequence ID" value="MBK9295620.1"/>
    <property type="molecule type" value="Genomic_DNA"/>
</dbReference>
<evidence type="ECO:0000313" key="6">
    <source>
        <dbReference type="Proteomes" id="UP000727993"/>
    </source>
</evidence>
<dbReference type="PRINTS" id="PR00080">
    <property type="entry name" value="SDRFAMILY"/>
</dbReference>
<evidence type="ECO:0000256" key="2">
    <source>
        <dbReference type="ARBA" id="ARBA00023002"/>
    </source>
</evidence>
<evidence type="ECO:0000256" key="3">
    <source>
        <dbReference type="RuleBase" id="RU000363"/>
    </source>
</evidence>
<dbReference type="InterPro" id="IPR002347">
    <property type="entry name" value="SDR_fam"/>
</dbReference>
<dbReference type="GO" id="GO:0016491">
    <property type="term" value="F:oxidoreductase activity"/>
    <property type="evidence" value="ECO:0007669"/>
    <property type="project" value="UniProtKB-KW"/>
</dbReference>
<gene>
    <name evidence="5" type="ORF">IPN02_01840</name>
</gene>
<evidence type="ECO:0000313" key="5">
    <source>
        <dbReference type="EMBL" id="MBK9295620.1"/>
    </source>
</evidence>
<dbReference type="PANTHER" id="PTHR45024:SF2">
    <property type="entry name" value="SCP2 DOMAIN-CONTAINING PROTEIN"/>
    <property type="match status" value="1"/>
</dbReference>
<dbReference type="FunFam" id="3.40.50.720:FF:000446">
    <property type="entry name" value="Short chain dehydrogenase"/>
    <property type="match status" value="1"/>
</dbReference>
<dbReference type="InterPro" id="IPR057326">
    <property type="entry name" value="KR_dom"/>
</dbReference>
<reference evidence="5 6" key="1">
    <citation type="submission" date="2020-10" db="EMBL/GenBank/DDBJ databases">
        <title>Connecting structure to function with the recovery of over 1000 high-quality activated sludge metagenome-assembled genomes encoding full-length rRNA genes using long-read sequencing.</title>
        <authorList>
            <person name="Singleton C.M."/>
            <person name="Petriglieri F."/>
            <person name="Kristensen J.M."/>
            <person name="Kirkegaard R.H."/>
            <person name="Michaelsen T.Y."/>
            <person name="Andersen M.H."/>
            <person name="Karst S.M."/>
            <person name="Dueholm M.S."/>
            <person name="Nielsen P.H."/>
            <person name="Albertsen M."/>
        </authorList>
    </citation>
    <scope>NUCLEOTIDE SEQUENCE [LARGE SCALE GENOMIC DNA]</scope>
    <source>
        <strain evidence="5">Lyne_18-Q3-R50-59_MAXAC.006</strain>
    </source>
</reference>
<feature type="domain" description="Ketoreductase" evidence="4">
    <location>
        <begin position="8"/>
        <end position="211"/>
    </location>
</feature>
<keyword evidence="2" id="KW-0560">Oxidoreductase</keyword>
<protein>
    <submittedName>
        <fullName evidence="5">SDR family NAD(P)-dependent oxidoreductase</fullName>
    </submittedName>
</protein>
<dbReference type="Gene3D" id="3.40.50.720">
    <property type="entry name" value="NAD(P)-binding Rossmann-like Domain"/>
    <property type="match status" value="1"/>
</dbReference>
<dbReference type="SUPFAM" id="SSF51735">
    <property type="entry name" value="NAD(P)-binding Rossmann-fold domains"/>
    <property type="match status" value="1"/>
</dbReference>
<dbReference type="Proteomes" id="UP000727993">
    <property type="component" value="Unassembled WGS sequence"/>
</dbReference>
<evidence type="ECO:0000259" key="4">
    <source>
        <dbReference type="SMART" id="SM00822"/>
    </source>
</evidence>
<dbReference type="InterPro" id="IPR036291">
    <property type="entry name" value="NAD(P)-bd_dom_sf"/>
</dbReference>
<dbReference type="SMART" id="SM00822">
    <property type="entry name" value="PKS_KR"/>
    <property type="match status" value="1"/>
</dbReference>
<dbReference type="NCBIfam" id="NF005861">
    <property type="entry name" value="PRK07791.1"/>
    <property type="match status" value="1"/>
</dbReference>
<organism evidence="5 6">
    <name type="scientific">Candidatus Neomicrothrix subdominans</name>
    <dbReference type="NCBI Taxonomy" id="2954438"/>
    <lineage>
        <taxon>Bacteria</taxon>
        <taxon>Bacillati</taxon>
        <taxon>Actinomycetota</taxon>
        <taxon>Acidimicrobiia</taxon>
        <taxon>Acidimicrobiales</taxon>
        <taxon>Microthrixaceae</taxon>
        <taxon>Candidatus Neomicrothrix</taxon>
    </lineage>
</organism>
<dbReference type="AlphaFoldDB" id="A0A936TEL6"/>
<dbReference type="PRINTS" id="PR00081">
    <property type="entry name" value="GDHRDH"/>
</dbReference>
<dbReference type="PANTHER" id="PTHR45024">
    <property type="entry name" value="DEHYDROGENASES, SHORT CHAIN"/>
    <property type="match status" value="1"/>
</dbReference>
<proteinExistence type="inferred from homology"/>
<dbReference type="PROSITE" id="PS00061">
    <property type="entry name" value="ADH_SHORT"/>
    <property type="match status" value="1"/>
</dbReference>
<comment type="caution">
    <text evidence="5">The sequence shown here is derived from an EMBL/GenBank/DDBJ whole genome shotgun (WGS) entry which is preliminary data.</text>
</comment>
<dbReference type="Pfam" id="PF00106">
    <property type="entry name" value="adh_short"/>
    <property type="match status" value="1"/>
</dbReference>
<dbReference type="InterPro" id="IPR020904">
    <property type="entry name" value="Sc_DH/Rdtase_CS"/>
</dbReference>
<dbReference type="InterPro" id="IPR051687">
    <property type="entry name" value="Peroxisomal_Beta-Oxidation"/>
</dbReference>
<accession>A0A936TEL6</accession>
<sequence>MAKLCEGRVCLVTGAGRGIGREHALMLAEHGAKVVVNDLGGDRRGESGEDDGPAHQAVAEIVEAGGEAVADGGNVADFAEAKAMVDLAIDTYGRLDVVINNAGILRDRMLVNMTEAEWDAVIAVHLKGTFGPAHHAAQHWRERSKAGEEVDARIINTTSPSGIYGNVGQTNYGAAKAGIAAFTIIAAKELARYGVTANAIAPAALTRMTEDLGMGQASEEDKAQMSPHWIAPLVTWLASEESRGVTGRVFDITGRAMSVSEGWHRGPTVDPTDDPTRVGPLVEEIVNAARPNADMSGRDEVT</sequence>
<name>A0A936TEL6_9ACTN</name>
<evidence type="ECO:0000256" key="1">
    <source>
        <dbReference type="ARBA" id="ARBA00006484"/>
    </source>
</evidence>